<keyword evidence="2" id="KW-1185">Reference proteome</keyword>
<dbReference type="Proteomes" id="UP001517388">
    <property type="component" value="Unassembled WGS sequence"/>
</dbReference>
<proteinExistence type="predicted"/>
<evidence type="ECO:0000313" key="2">
    <source>
        <dbReference type="Proteomes" id="UP001517388"/>
    </source>
</evidence>
<name>A0ACC7S5W5_DOLFA</name>
<reference evidence="2" key="1">
    <citation type="journal article" date="2020" name="Toxins">
        <title>Phylogenomic Analysis of Secondary Metabolism in the Toxic Cyanobacterial Genera Anabaena, Dolichospermum and Aphanizomenon.</title>
        <authorList>
            <person name="Oesterholm J."/>
            <person name="Popin R.V."/>
            <person name="Fewer D.P."/>
            <person name="Sivonen K."/>
        </authorList>
    </citation>
    <scope>NUCLEOTIDE SEQUENCE [LARGE SCALE GENOMIC DNA]</scope>
    <source>
        <strain evidence="2">UHCC 0037</strain>
    </source>
</reference>
<organism evidence="1 2">
    <name type="scientific">Dolichospermum flos-aquae UHCC 0037</name>
    <dbReference type="NCBI Taxonomy" id="2590026"/>
    <lineage>
        <taxon>Bacteria</taxon>
        <taxon>Bacillati</taxon>
        <taxon>Cyanobacteriota</taxon>
        <taxon>Cyanophyceae</taxon>
        <taxon>Nostocales</taxon>
        <taxon>Aphanizomenonaceae</taxon>
        <taxon>Dolichospermum</taxon>
    </lineage>
</organism>
<dbReference type="EMBL" id="VILF01000002">
    <property type="protein sequence ID" value="MTJ43401.1"/>
    <property type="molecule type" value="Genomic_DNA"/>
</dbReference>
<evidence type="ECO:0000313" key="1">
    <source>
        <dbReference type="EMBL" id="MTJ43401.1"/>
    </source>
</evidence>
<comment type="caution">
    <text evidence="1">The sequence shown here is derived from an EMBL/GenBank/DDBJ whole genome shotgun (WGS) entry which is preliminary data.</text>
</comment>
<protein>
    <submittedName>
        <fullName evidence="1">Uncharacterized protein</fullName>
    </submittedName>
</protein>
<sequence>MLIYQKLAKMFFRKFRFWLFWSLLSLLIIQSLHFSQSVTISKPQVYFLKSQSITSKNTSNANVSGNKLHTMQILDNDIKNIVSVKRFGAKGNGVNDDTKAIQTAIDTVYQQGGGVILFPEGVYIVTSVILKDNITYQGYGATIKRPDKQGKWTRTFTTNYSSQKNSQPLIIQGFTFDGNSQNQGHYKKYELEQAHLIFLTADPELPGKLQVFIEDCNFKNGVADGISVYTNVDVKMNNCQAIDVFRGGFVLTGGNSSAEVYNLTTQGKIDPTGIDIEVDGRGYGETLKVDVKLENLNLIDGDFDIAVDEGSTVIGNNIISGNAPFYIFSLNSTMKFTNSQFKIGAADTYMNRILFPHNVTFENCQFTITRKLTGEQYDFFASADIWWQHPSFSNQTNQRLVFDNCDFNIDKNIQKTDQVYAIYLREDQEVNNNRLIVRGGNISKDFLVPILRE</sequence>
<gene>
    <name evidence="1" type="ORF">FJR39_09345</name>
</gene>
<accession>A0ACC7S5W5</accession>